<sequence length="120" mass="13206">MTKIPIARIFKFIISQNNPCISNNLKLSKEFSKIPPQLLSIVYRLGVPFFITILAFSGKIYSSVPCSVNLVVPPGHKTSQVSLTSVLSKDRTETCSVPLIEHFPVKVLPFLHLISASGLP</sequence>
<proteinExistence type="predicted"/>
<dbReference type="WBParaSite" id="MhA1_Contig2600.frz3.gene5">
    <property type="protein sequence ID" value="MhA1_Contig2600.frz3.gene5"/>
    <property type="gene ID" value="MhA1_Contig2600.frz3.gene5"/>
</dbReference>
<organism evidence="1 2">
    <name type="scientific">Meloidogyne hapla</name>
    <name type="common">Root-knot nematode worm</name>
    <dbReference type="NCBI Taxonomy" id="6305"/>
    <lineage>
        <taxon>Eukaryota</taxon>
        <taxon>Metazoa</taxon>
        <taxon>Ecdysozoa</taxon>
        <taxon>Nematoda</taxon>
        <taxon>Chromadorea</taxon>
        <taxon>Rhabditida</taxon>
        <taxon>Tylenchina</taxon>
        <taxon>Tylenchomorpha</taxon>
        <taxon>Tylenchoidea</taxon>
        <taxon>Meloidogynidae</taxon>
        <taxon>Meloidogyninae</taxon>
        <taxon>Meloidogyne</taxon>
    </lineage>
</organism>
<reference evidence="2" key="1">
    <citation type="submission" date="2016-11" db="UniProtKB">
        <authorList>
            <consortium name="WormBaseParasite"/>
        </authorList>
    </citation>
    <scope>IDENTIFICATION</scope>
</reference>
<dbReference type="AlphaFoldDB" id="A0A1I8BJK3"/>
<evidence type="ECO:0000313" key="1">
    <source>
        <dbReference type="Proteomes" id="UP000095281"/>
    </source>
</evidence>
<name>A0A1I8BJK3_MELHA</name>
<keyword evidence="1" id="KW-1185">Reference proteome</keyword>
<protein>
    <submittedName>
        <fullName evidence="2">Ovule protein</fullName>
    </submittedName>
</protein>
<dbReference type="Proteomes" id="UP000095281">
    <property type="component" value="Unplaced"/>
</dbReference>
<evidence type="ECO:0000313" key="2">
    <source>
        <dbReference type="WBParaSite" id="MhA1_Contig2600.frz3.gene5"/>
    </source>
</evidence>
<accession>A0A1I8BJK3</accession>